<name>C2FS49_SPHSI</name>
<organism evidence="10 11">
    <name type="scientific">Sphingobacterium spiritivorum ATCC 33300</name>
    <dbReference type="NCBI Taxonomy" id="525372"/>
    <lineage>
        <taxon>Bacteria</taxon>
        <taxon>Pseudomonadati</taxon>
        <taxon>Bacteroidota</taxon>
        <taxon>Sphingobacteriia</taxon>
        <taxon>Sphingobacteriales</taxon>
        <taxon>Sphingobacteriaceae</taxon>
        <taxon>Sphingobacterium</taxon>
    </lineage>
</organism>
<evidence type="ECO:0000313" key="11">
    <source>
        <dbReference type="Proteomes" id="UP000006241"/>
    </source>
</evidence>
<feature type="domain" description="TonB-dependent receptor plug" evidence="9">
    <location>
        <begin position="115"/>
        <end position="243"/>
    </location>
</feature>
<dbReference type="SUPFAM" id="SSF49464">
    <property type="entry name" value="Carboxypeptidase regulatory domain-like"/>
    <property type="match status" value="1"/>
</dbReference>
<dbReference type="RefSeq" id="WP_003012905.1">
    <property type="nucleotide sequence ID" value="NZ_GG668638.1"/>
</dbReference>
<comment type="subcellular location">
    <subcellularLocation>
        <location evidence="1 7">Cell outer membrane</location>
        <topology evidence="1 7">Multi-pass membrane protein</topology>
    </subcellularLocation>
</comment>
<dbReference type="HOGENOM" id="CLU_004317_2_1_10"/>
<evidence type="ECO:0000256" key="5">
    <source>
        <dbReference type="ARBA" id="ARBA00023136"/>
    </source>
</evidence>
<dbReference type="NCBIfam" id="TIGR04056">
    <property type="entry name" value="OMP_RagA_SusC"/>
    <property type="match status" value="1"/>
</dbReference>
<dbReference type="InterPro" id="IPR008969">
    <property type="entry name" value="CarboxyPept-like_regulatory"/>
</dbReference>
<dbReference type="Pfam" id="PF13715">
    <property type="entry name" value="CarbopepD_reg_2"/>
    <property type="match status" value="1"/>
</dbReference>
<evidence type="ECO:0000256" key="8">
    <source>
        <dbReference type="SAM" id="SignalP"/>
    </source>
</evidence>
<proteinExistence type="inferred from homology"/>
<keyword evidence="3 7" id="KW-1134">Transmembrane beta strand</keyword>
<evidence type="ECO:0000259" key="9">
    <source>
        <dbReference type="Pfam" id="PF07715"/>
    </source>
</evidence>
<evidence type="ECO:0000256" key="3">
    <source>
        <dbReference type="ARBA" id="ARBA00022452"/>
    </source>
</evidence>
<keyword evidence="6 7" id="KW-0998">Cell outer membrane</keyword>
<dbReference type="InterPro" id="IPR039426">
    <property type="entry name" value="TonB-dep_rcpt-like"/>
</dbReference>
<evidence type="ECO:0000256" key="6">
    <source>
        <dbReference type="ARBA" id="ARBA00023237"/>
    </source>
</evidence>
<dbReference type="PROSITE" id="PS52016">
    <property type="entry name" value="TONB_DEPENDENT_REC_3"/>
    <property type="match status" value="1"/>
</dbReference>
<dbReference type="InterPro" id="IPR023996">
    <property type="entry name" value="TonB-dep_OMP_SusC/RagA"/>
</dbReference>
<dbReference type="SUPFAM" id="SSF56935">
    <property type="entry name" value="Porins"/>
    <property type="match status" value="1"/>
</dbReference>
<dbReference type="InterPro" id="IPR037066">
    <property type="entry name" value="Plug_dom_sf"/>
</dbReference>
<keyword evidence="2 7" id="KW-0813">Transport</keyword>
<dbReference type="InterPro" id="IPR036942">
    <property type="entry name" value="Beta-barrel_TonB_sf"/>
</dbReference>
<reference evidence="10 11" key="1">
    <citation type="submission" date="2009-01" db="EMBL/GenBank/DDBJ databases">
        <authorList>
            <person name="Qin X."/>
            <person name="Bachman B."/>
            <person name="Battles P."/>
            <person name="Bell A."/>
            <person name="Bess C."/>
            <person name="Bickham C."/>
            <person name="Chaboub L."/>
            <person name="Chen D."/>
            <person name="Coyle M."/>
            <person name="Deiros D.R."/>
            <person name="Dinh H."/>
            <person name="Forbes L."/>
            <person name="Fowler G."/>
            <person name="Francisco L."/>
            <person name="Fu Q."/>
            <person name="Gubbala S."/>
            <person name="Hale W."/>
            <person name="Han Y."/>
            <person name="Hemphill L."/>
            <person name="Highlander S.K."/>
            <person name="Hirani K."/>
            <person name="Hogues M."/>
            <person name="Jackson L."/>
            <person name="Jakkamsetti A."/>
            <person name="Javaid M."/>
            <person name="Jiang H."/>
            <person name="Korchina V."/>
            <person name="Kovar C."/>
            <person name="Lara F."/>
            <person name="Lee S."/>
            <person name="Mata R."/>
            <person name="Mathew T."/>
            <person name="Moen C."/>
            <person name="Morales K."/>
            <person name="Munidasa M."/>
            <person name="Nazareth L."/>
            <person name="Ngo R."/>
            <person name="Nguyen L."/>
            <person name="Okwuonu G."/>
            <person name="Ongeri F."/>
            <person name="Patil S."/>
            <person name="Petrosino J."/>
            <person name="Pham C."/>
            <person name="Pham P."/>
            <person name="Pu L.-L."/>
            <person name="Puazo M."/>
            <person name="Raj R."/>
            <person name="Reid J."/>
            <person name="Rouhana J."/>
            <person name="Saada N."/>
            <person name="Shang Y."/>
            <person name="Simmons D."/>
            <person name="Thornton R."/>
            <person name="Warren J."/>
            <person name="Weissenberger G."/>
            <person name="Zhang J."/>
            <person name="Zhang L."/>
            <person name="Zhou C."/>
            <person name="Zhu D."/>
            <person name="Muzny D."/>
            <person name="Worley K."/>
            <person name="Gibbs R."/>
        </authorList>
    </citation>
    <scope>NUCLEOTIDE SEQUENCE [LARGE SCALE GENOMIC DNA]</scope>
    <source>
        <strain evidence="10 11">ATCC 33300</strain>
    </source>
</reference>
<gene>
    <name evidence="10" type="ORF">HMPREF0765_0155</name>
</gene>
<comment type="caution">
    <text evidence="10">The sequence shown here is derived from an EMBL/GenBank/DDBJ whole genome shotgun (WGS) entry which is preliminary data.</text>
</comment>
<dbReference type="Gene3D" id="2.40.170.20">
    <property type="entry name" value="TonB-dependent receptor, beta-barrel domain"/>
    <property type="match status" value="1"/>
</dbReference>
<dbReference type="GO" id="GO:0009279">
    <property type="term" value="C:cell outer membrane"/>
    <property type="evidence" value="ECO:0007669"/>
    <property type="project" value="UniProtKB-SubCell"/>
</dbReference>
<dbReference type="Pfam" id="PF07715">
    <property type="entry name" value="Plug"/>
    <property type="match status" value="1"/>
</dbReference>
<dbReference type="InterPro" id="IPR012910">
    <property type="entry name" value="Plug_dom"/>
</dbReference>
<keyword evidence="4 7" id="KW-0812">Transmembrane</keyword>
<comment type="similarity">
    <text evidence="7">Belongs to the TonB-dependent receptor family.</text>
</comment>
<evidence type="ECO:0000256" key="2">
    <source>
        <dbReference type="ARBA" id="ARBA00022448"/>
    </source>
</evidence>
<evidence type="ECO:0000256" key="7">
    <source>
        <dbReference type="PROSITE-ProRule" id="PRU01360"/>
    </source>
</evidence>
<protein>
    <submittedName>
        <fullName evidence="10">TonB-linked outer membrane protein, SusC/RagA family</fullName>
    </submittedName>
</protein>
<evidence type="ECO:0000256" key="1">
    <source>
        <dbReference type="ARBA" id="ARBA00004571"/>
    </source>
</evidence>
<feature type="signal peptide" evidence="8">
    <location>
        <begin position="1"/>
        <end position="21"/>
    </location>
</feature>
<evidence type="ECO:0000256" key="4">
    <source>
        <dbReference type="ARBA" id="ARBA00022692"/>
    </source>
</evidence>
<evidence type="ECO:0000313" key="10">
    <source>
        <dbReference type="EMBL" id="EEI94169.1"/>
    </source>
</evidence>
<feature type="chain" id="PRO_5002912038" evidence="8">
    <location>
        <begin position="22"/>
        <end position="1026"/>
    </location>
</feature>
<keyword evidence="8" id="KW-0732">Signal</keyword>
<dbReference type="EMBL" id="ACHB01000003">
    <property type="protein sequence ID" value="EEI94169.1"/>
    <property type="molecule type" value="Genomic_DNA"/>
</dbReference>
<dbReference type="Proteomes" id="UP000006241">
    <property type="component" value="Unassembled WGS sequence"/>
</dbReference>
<keyword evidence="5 7" id="KW-0472">Membrane</keyword>
<accession>C2FS49</accession>
<sequence>MKIKFLLLMLGVVWNCAILFAQQQTITGKVTDDDGKSLQGVTVMEKGKSNQVITDGSGNYKITVSPRATLIYRYVGMNTVEQAVGSKTNLNVTLSSSSSSIDEVVVTAYGIDRSKKSLGYSTPVVSGDEVSETQREAFFNGLQGRVPGLSINSTSGAPGASAQIVLRGFVSVSGDNSALIVVDGVPIDNSTLNENDLASGSANRALDYSNRGMDLNPEDIESYTIMKGPEATALFGSQGASGAILITTKKAKAGRTAVTYNFSGRMETVNKFPEVQNIYSKGTNGLYDGTSPYSLGPKYKEGVQLYDNIRSFFRTGYNQKHNLSFEGGNEAFTYRWSNEYNDNTGITPNTRYTRISSRLAATAKFGEKLNINTSFSYTNSDNDKARKGADGYMVTLLRFNPMADVRQWIDEKGNRVLHSGTIYSEFDNPFWDVYRNTSFDKVNRMMANSNIMYRPSKWLSVNGILGLDYSFTHGESVYHNQSYLGSGSEGDPTGGQISVYDRTSRILTGSLTARSSHKFDDFSLQGVLGASFNDYNYVTNAQYGKKFFDPDFYSINNTLPETRLSKSTINNYRNVGFFGQAVLGYKTILYLTLSGRLDGSSRLMPNNPFFGYPSGSIAFNFSDIKGFHDMFPFVDEGKLRSSVSLTGKEPWRTYYTKSSFEGQYSTGGGFAYGVNGGNLNLKVERTRDFETGIEFSLFKKRVSFDFTYYTRLSSDQIILPRLSYGTGYILKMLNGGEVKNHGIEIQTMVRPVEKRDFNWDVTFNFTKNRGKVLSLAEELPELYESDTWVLSGLRTSVHPGYSIGALSGTRFKRNANGDVLINTATGLPVTGDGVYYPIGDRIPDFTLGTINKFRYKSISLSFLWDLRVGGDVFNGLENRMFNLGVSAKTLNREDPRVIQGVLQDGLEESANPTINNIAVTPFYNSNYYFTNVEPSMFIERDIYTFRLRDISLAYELPKSLTSRIGKNTSMSVFFTGTDLLLFTNYTGLDPESNLNTPGVGGIGGYGIDYGNMAKPRGFNLGLRLKL</sequence>
<dbReference type="Gene3D" id="2.60.40.1120">
    <property type="entry name" value="Carboxypeptidase-like, regulatory domain"/>
    <property type="match status" value="1"/>
</dbReference>
<dbReference type="AlphaFoldDB" id="C2FS49"/>
<dbReference type="Gene3D" id="2.170.130.10">
    <property type="entry name" value="TonB-dependent receptor, plug domain"/>
    <property type="match status" value="1"/>
</dbReference>